<keyword evidence="4 10" id="KW-0808">Transferase</keyword>
<comment type="catalytic activity">
    <reaction evidence="1">
        <text>ATP + protein L-histidine = ADP + protein N-phospho-L-histidine.</text>
        <dbReference type="EC" id="2.7.13.3"/>
    </reaction>
</comment>
<name>U4KNI6_ALTPJ</name>
<dbReference type="PRINTS" id="PR00344">
    <property type="entry name" value="BCTRLSENSOR"/>
</dbReference>
<dbReference type="InterPro" id="IPR050351">
    <property type="entry name" value="BphY/WalK/GraS-like"/>
</dbReference>
<dbReference type="Proteomes" id="UP000032740">
    <property type="component" value="Chromosome"/>
</dbReference>
<dbReference type="InterPro" id="IPR036890">
    <property type="entry name" value="HATPase_C_sf"/>
</dbReference>
<dbReference type="Pfam" id="PF00512">
    <property type="entry name" value="HisKA"/>
    <property type="match status" value="1"/>
</dbReference>
<evidence type="ECO:0000256" key="8">
    <source>
        <dbReference type="SAM" id="Phobius"/>
    </source>
</evidence>
<dbReference type="EMBL" id="FO681347">
    <property type="protein sequence ID" value="CCV63750.1"/>
    <property type="molecule type" value="Genomic_DNA"/>
</dbReference>
<dbReference type="GO" id="GO:0004721">
    <property type="term" value="F:phosphoprotein phosphatase activity"/>
    <property type="evidence" value="ECO:0007669"/>
    <property type="project" value="TreeGrafter"/>
</dbReference>
<keyword evidence="8" id="KW-0812">Transmembrane</keyword>
<dbReference type="PANTHER" id="PTHR45453:SF1">
    <property type="entry name" value="PHOSPHATE REGULON SENSOR PROTEIN PHOR"/>
    <property type="match status" value="1"/>
</dbReference>
<accession>U4KNI6</accession>
<evidence type="ECO:0000256" key="3">
    <source>
        <dbReference type="ARBA" id="ARBA00022553"/>
    </source>
</evidence>
<evidence type="ECO:0000256" key="4">
    <source>
        <dbReference type="ARBA" id="ARBA00022679"/>
    </source>
</evidence>
<keyword evidence="3" id="KW-0597">Phosphoprotein</keyword>
<dbReference type="PROSITE" id="PS50109">
    <property type="entry name" value="HIS_KIN"/>
    <property type="match status" value="1"/>
</dbReference>
<dbReference type="GO" id="GO:0005886">
    <property type="term" value="C:plasma membrane"/>
    <property type="evidence" value="ECO:0007669"/>
    <property type="project" value="TreeGrafter"/>
</dbReference>
<feature type="domain" description="Histidine kinase" evidence="9">
    <location>
        <begin position="212"/>
        <end position="424"/>
    </location>
</feature>
<evidence type="ECO:0000256" key="1">
    <source>
        <dbReference type="ARBA" id="ARBA00000085"/>
    </source>
</evidence>
<dbReference type="KEGG" id="apal:BN85401730"/>
<dbReference type="InterPro" id="IPR005467">
    <property type="entry name" value="His_kinase_dom"/>
</dbReference>
<proteinExistence type="predicted"/>
<dbReference type="InterPro" id="IPR003594">
    <property type="entry name" value="HATPase_dom"/>
</dbReference>
<dbReference type="FunFam" id="3.30.565.10:FF:000006">
    <property type="entry name" value="Sensor histidine kinase WalK"/>
    <property type="match status" value="1"/>
</dbReference>
<evidence type="ECO:0000256" key="7">
    <source>
        <dbReference type="ARBA" id="ARBA00023136"/>
    </source>
</evidence>
<dbReference type="FunFam" id="1.10.287.130:FF:000001">
    <property type="entry name" value="Two-component sensor histidine kinase"/>
    <property type="match status" value="1"/>
</dbReference>
<keyword evidence="11" id="KW-1185">Reference proteome</keyword>
<keyword evidence="8" id="KW-1133">Transmembrane helix</keyword>
<dbReference type="STRING" id="1318466.BN85401730"/>
<evidence type="ECO:0000313" key="11">
    <source>
        <dbReference type="Proteomes" id="UP000032740"/>
    </source>
</evidence>
<dbReference type="Gene3D" id="1.10.287.130">
    <property type="match status" value="1"/>
</dbReference>
<dbReference type="InterPro" id="IPR003661">
    <property type="entry name" value="HisK_dim/P_dom"/>
</dbReference>
<dbReference type="CDD" id="cd00075">
    <property type="entry name" value="HATPase"/>
    <property type="match status" value="1"/>
</dbReference>
<dbReference type="SUPFAM" id="SSF55874">
    <property type="entry name" value="ATPase domain of HSP90 chaperone/DNA topoisomerase II/histidine kinase"/>
    <property type="match status" value="1"/>
</dbReference>
<evidence type="ECO:0000256" key="5">
    <source>
        <dbReference type="ARBA" id="ARBA00022777"/>
    </source>
</evidence>
<dbReference type="SMART" id="SM00387">
    <property type="entry name" value="HATPase_c"/>
    <property type="match status" value="1"/>
</dbReference>
<dbReference type="InterPro" id="IPR036097">
    <property type="entry name" value="HisK_dim/P_sf"/>
</dbReference>
<dbReference type="Pfam" id="PF02518">
    <property type="entry name" value="HATPase_c"/>
    <property type="match status" value="1"/>
</dbReference>
<keyword evidence="7 8" id="KW-0472">Membrane</keyword>
<dbReference type="SUPFAM" id="SSF47384">
    <property type="entry name" value="Homodimeric domain of signal transducing histidine kinase"/>
    <property type="match status" value="1"/>
</dbReference>
<reference evidence="10 11" key="1">
    <citation type="journal article" date="2013" name="J. Mol. Microbiol. Biotechnol.">
        <title>Analysis of the Complete Genomes of Acholeplasma brassicae , A. palmae and A. laidlawii and Their Comparison to the Obligate Parasites from ' Candidatus Phytoplasma'.</title>
        <authorList>
            <person name="Kube M."/>
            <person name="Siewert C."/>
            <person name="Migdoll A.M."/>
            <person name="Duduk B."/>
            <person name="Holz S."/>
            <person name="Rabus R."/>
            <person name="Seemuller E."/>
            <person name="Mitrovic J."/>
            <person name="Muller I."/>
            <person name="Buttner C."/>
            <person name="Reinhardt R."/>
        </authorList>
    </citation>
    <scope>NUCLEOTIDE SEQUENCE [LARGE SCALE GENOMIC DNA]</scope>
    <source>
        <strain evidence="10 11">J233</strain>
    </source>
</reference>
<gene>
    <name evidence="10" type="ORF">BN85401730</name>
</gene>
<dbReference type="AlphaFoldDB" id="U4KNI6"/>
<dbReference type="Gene3D" id="3.30.450.20">
    <property type="entry name" value="PAS domain"/>
    <property type="match status" value="1"/>
</dbReference>
<keyword evidence="6" id="KW-0902">Two-component regulatory system</keyword>
<dbReference type="InterPro" id="IPR004358">
    <property type="entry name" value="Sig_transdc_His_kin-like_C"/>
</dbReference>
<dbReference type="CDD" id="cd00082">
    <property type="entry name" value="HisKA"/>
    <property type="match status" value="1"/>
</dbReference>
<sequence length="426" mass="50195">MYHLVIGLLIVFFGFNSEKWYLAFIIYLIGAGIIISYLVLDERYLKAKLLKILKRTAQIEDTKFEKDELFPMIEQLLIQQQLSSNSILTTYNEYKKQTETILEYISRGLAILDYSGDFIFFNSYFSDFLKVDKSQIYKNYKIVIRDYELKKMIEKTYQSKEQQTKDIEINQKLFQVKIVLLAQEKREQILIIIRDLNDHKLLENVKRDFFSYASHELKTPITAIKGYSELIEHQMVNPEEVIKISKEINHLTEIMNLLVEDMLMLSRLEYSKDGLRKDIFLNDILEEVIKQLKPQMEEKNIILEMDYDKVEYFADPIDMLKLFKNLIENAIKYNKKDGSIKISLKSDETGVRFIVKDSGMGIKDEHKVRVFERFYRVSQGREILGTGLGLAIVKHIVLNYDGKIVLNSVVNEYTEFIILLPKTMKK</sequence>
<dbReference type="Gene3D" id="3.30.565.10">
    <property type="entry name" value="Histidine kinase-like ATPase, C-terminal domain"/>
    <property type="match status" value="1"/>
</dbReference>
<dbReference type="GO" id="GO:0016036">
    <property type="term" value="P:cellular response to phosphate starvation"/>
    <property type="evidence" value="ECO:0007669"/>
    <property type="project" value="TreeGrafter"/>
</dbReference>
<feature type="transmembrane region" description="Helical" evidence="8">
    <location>
        <begin position="20"/>
        <end position="40"/>
    </location>
</feature>
<dbReference type="SMART" id="SM00388">
    <property type="entry name" value="HisKA"/>
    <property type="match status" value="1"/>
</dbReference>
<organism evidence="10 11">
    <name type="scientific">Alteracholeplasma palmae (strain ATCC 49389 / J233)</name>
    <name type="common">Acholeplasma palmae</name>
    <dbReference type="NCBI Taxonomy" id="1318466"/>
    <lineage>
        <taxon>Bacteria</taxon>
        <taxon>Bacillati</taxon>
        <taxon>Mycoplasmatota</taxon>
        <taxon>Mollicutes</taxon>
        <taxon>Acholeplasmatales</taxon>
        <taxon>Acholeplasmataceae</taxon>
        <taxon>Acholeplasma</taxon>
    </lineage>
</organism>
<dbReference type="HOGENOM" id="CLU_000445_89_2_14"/>
<evidence type="ECO:0000256" key="6">
    <source>
        <dbReference type="ARBA" id="ARBA00023012"/>
    </source>
</evidence>
<dbReference type="GO" id="GO:0000155">
    <property type="term" value="F:phosphorelay sensor kinase activity"/>
    <property type="evidence" value="ECO:0007669"/>
    <property type="project" value="InterPro"/>
</dbReference>
<evidence type="ECO:0000313" key="10">
    <source>
        <dbReference type="EMBL" id="CCV63750.1"/>
    </source>
</evidence>
<evidence type="ECO:0000259" key="9">
    <source>
        <dbReference type="PROSITE" id="PS50109"/>
    </source>
</evidence>
<keyword evidence="5 10" id="KW-0418">Kinase</keyword>
<protein>
    <recommendedName>
        <fullName evidence="2">histidine kinase</fullName>
        <ecNumber evidence="2">2.7.13.3</ecNumber>
    </recommendedName>
</protein>
<dbReference type="EC" id="2.7.13.3" evidence="2"/>
<evidence type="ECO:0000256" key="2">
    <source>
        <dbReference type="ARBA" id="ARBA00012438"/>
    </source>
</evidence>
<dbReference type="PANTHER" id="PTHR45453">
    <property type="entry name" value="PHOSPHATE REGULON SENSOR PROTEIN PHOR"/>
    <property type="match status" value="1"/>
</dbReference>